<name>A0ABR1Z662_9ROSI</name>
<evidence type="ECO:0000256" key="3">
    <source>
        <dbReference type="ARBA" id="ARBA00022777"/>
    </source>
</evidence>
<sequence>MIEKSLQEHLRQGFRLSEGIQFELQLVMTCFSFLFLRKKNTFSVEHSVEIDEEVSGIQNTKMFTYKELKMATGNFHYSNKIGSGGFGVVYKGTLRDGTMVAIKVLSADSKQGVREFLTEINVVAGIEHENLVELYGCCVEGKHRILVYSYLENNSLAQTLLGGRDSSMQFSWQARRNICIGVAKGLAFLHEEVQPHIVHRDIKASNILLDKNLNPKISDFGLAKLFPDNMTHISTRVAGTTGYLAPEYAIRGRLTRKADIYSFGVLLLEIVSGRCNTNRRLPVSEQFLLERAWNMYGCEQLLELVDPSLNGEFDDEEAQKFLKIGLLCTQDLSKLRPSMSQVVKMLMGQEAVNDQNISKPGLLSDIATLRDQKDKSGSSSEGTGKGSNSSSSSENITTSHATMTFNSIFDRSN</sequence>
<keyword evidence="1" id="KW-0808">Transferase</keyword>
<keyword evidence="6" id="KW-0723">Serine/threonine-protein kinase</keyword>
<evidence type="ECO:0000256" key="7">
    <source>
        <dbReference type="SAM" id="MobiDB-lite"/>
    </source>
</evidence>
<protein>
    <recommendedName>
        <fullName evidence="8">Protein kinase domain-containing protein</fullName>
    </recommendedName>
</protein>
<accession>A0ABR1Z662</accession>
<evidence type="ECO:0000256" key="5">
    <source>
        <dbReference type="PROSITE-ProRule" id="PRU10141"/>
    </source>
</evidence>
<evidence type="ECO:0000256" key="2">
    <source>
        <dbReference type="ARBA" id="ARBA00022741"/>
    </source>
</evidence>
<evidence type="ECO:0000256" key="1">
    <source>
        <dbReference type="ARBA" id="ARBA00022679"/>
    </source>
</evidence>
<keyword evidence="2 5" id="KW-0547">Nucleotide-binding</keyword>
<dbReference type="InterPro" id="IPR008271">
    <property type="entry name" value="Ser/Thr_kinase_AS"/>
</dbReference>
<dbReference type="InterPro" id="IPR000719">
    <property type="entry name" value="Prot_kinase_dom"/>
</dbReference>
<proteinExistence type="inferred from homology"/>
<evidence type="ECO:0000313" key="9">
    <source>
        <dbReference type="EMBL" id="KAK8473981.1"/>
    </source>
</evidence>
<gene>
    <name evidence="9" type="ORF">V6N12_009736</name>
</gene>
<reference evidence="9 10" key="1">
    <citation type="journal article" date="2024" name="G3 (Bethesda)">
        <title>Genome assembly of Hibiscus sabdariffa L. provides insights into metabolisms of medicinal natural products.</title>
        <authorList>
            <person name="Kim T."/>
        </authorList>
    </citation>
    <scope>NUCLEOTIDE SEQUENCE [LARGE SCALE GENOMIC DNA]</scope>
    <source>
        <strain evidence="9">TK-2024</strain>
        <tissue evidence="9">Old leaves</tissue>
    </source>
</reference>
<evidence type="ECO:0000256" key="4">
    <source>
        <dbReference type="ARBA" id="ARBA00022840"/>
    </source>
</evidence>
<feature type="domain" description="Protein kinase" evidence="8">
    <location>
        <begin position="75"/>
        <end position="352"/>
    </location>
</feature>
<feature type="binding site" evidence="5">
    <location>
        <position position="103"/>
    </location>
    <ligand>
        <name>ATP</name>
        <dbReference type="ChEBI" id="CHEBI:30616"/>
    </ligand>
</feature>
<feature type="compositionally biased region" description="Polar residues" evidence="7">
    <location>
        <begin position="400"/>
        <end position="413"/>
    </location>
</feature>
<dbReference type="PANTHER" id="PTHR47973">
    <property type="entry name" value="CYSTEINE-RICH RECEPTOR-LIKE PROTEIN KINASE 3"/>
    <property type="match status" value="1"/>
</dbReference>
<dbReference type="Gene3D" id="3.30.200.20">
    <property type="entry name" value="Phosphorylase Kinase, domain 1"/>
    <property type="match status" value="1"/>
</dbReference>
<comment type="similarity">
    <text evidence="6">Belongs to the protein kinase superfamily.</text>
</comment>
<dbReference type="PROSITE" id="PS00108">
    <property type="entry name" value="PROTEIN_KINASE_ST"/>
    <property type="match status" value="1"/>
</dbReference>
<dbReference type="InterPro" id="IPR017441">
    <property type="entry name" value="Protein_kinase_ATP_BS"/>
</dbReference>
<evidence type="ECO:0000259" key="8">
    <source>
        <dbReference type="PROSITE" id="PS50011"/>
    </source>
</evidence>
<organism evidence="9 10">
    <name type="scientific">Hibiscus sabdariffa</name>
    <name type="common">roselle</name>
    <dbReference type="NCBI Taxonomy" id="183260"/>
    <lineage>
        <taxon>Eukaryota</taxon>
        <taxon>Viridiplantae</taxon>
        <taxon>Streptophyta</taxon>
        <taxon>Embryophyta</taxon>
        <taxon>Tracheophyta</taxon>
        <taxon>Spermatophyta</taxon>
        <taxon>Magnoliopsida</taxon>
        <taxon>eudicotyledons</taxon>
        <taxon>Gunneridae</taxon>
        <taxon>Pentapetalae</taxon>
        <taxon>rosids</taxon>
        <taxon>malvids</taxon>
        <taxon>Malvales</taxon>
        <taxon>Malvaceae</taxon>
        <taxon>Malvoideae</taxon>
        <taxon>Hibiscus</taxon>
    </lineage>
</organism>
<dbReference type="PROSITE" id="PS00107">
    <property type="entry name" value="PROTEIN_KINASE_ATP"/>
    <property type="match status" value="1"/>
</dbReference>
<evidence type="ECO:0000256" key="6">
    <source>
        <dbReference type="RuleBase" id="RU000304"/>
    </source>
</evidence>
<dbReference type="SUPFAM" id="SSF56112">
    <property type="entry name" value="Protein kinase-like (PK-like)"/>
    <property type="match status" value="1"/>
</dbReference>
<dbReference type="EMBL" id="JBBPBM010002913">
    <property type="protein sequence ID" value="KAK8473981.1"/>
    <property type="molecule type" value="Genomic_DNA"/>
</dbReference>
<dbReference type="Pfam" id="PF00069">
    <property type="entry name" value="Pkinase"/>
    <property type="match status" value="1"/>
</dbReference>
<evidence type="ECO:0000313" key="10">
    <source>
        <dbReference type="Proteomes" id="UP001472677"/>
    </source>
</evidence>
<dbReference type="CDD" id="cd14066">
    <property type="entry name" value="STKc_IRAK"/>
    <property type="match status" value="1"/>
</dbReference>
<feature type="compositionally biased region" description="Low complexity" evidence="7">
    <location>
        <begin position="377"/>
        <end position="399"/>
    </location>
</feature>
<dbReference type="Proteomes" id="UP001472677">
    <property type="component" value="Unassembled WGS sequence"/>
</dbReference>
<feature type="region of interest" description="Disordered" evidence="7">
    <location>
        <begin position="371"/>
        <end position="413"/>
    </location>
</feature>
<keyword evidence="10" id="KW-1185">Reference proteome</keyword>
<comment type="caution">
    <text evidence="9">The sequence shown here is derived from an EMBL/GenBank/DDBJ whole genome shotgun (WGS) entry which is preliminary data.</text>
</comment>
<dbReference type="PROSITE" id="PS50011">
    <property type="entry name" value="PROTEIN_KINASE_DOM"/>
    <property type="match status" value="1"/>
</dbReference>
<dbReference type="InterPro" id="IPR011009">
    <property type="entry name" value="Kinase-like_dom_sf"/>
</dbReference>
<keyword evidence="3" id="KW-0418">Kinase</keyword>
<keyword evidence="4 5" id="KW-0067">ATP-binding</keyword>
<dbReference type="InterPro" id="IPR052059">
    <property type="entry name" value="CR_Ser/Thr_kinase"/>
</dbReference>
<dbReference type="Gene3D" id="1.10.510.10">
    <property type="entry name" value="Transferase(Phosphotransferase) domain 1"/>
    <property type="match status" value="1"/>
</dbReference>
<dbReference type="SMART" id="SM00220">
    <property type="entry name" value="S_TKc"/>
    <property type="match status" value="1"/>
</dbReference>